<dbReference type="EMBL" id="JAFDVH010000003">
    <property type="protein sequence ID" value="KAG7484221.1"/>
    <property type="molecule type" value="Genomic_DNA"/>
</dbReference>
<evidence type="ECO:0000313" key="2">
    <source>
        <dbReference type="EMBL" id="KAG7484221.1"/>
    </source>
</evidence>
<feature type="region of interest" description="Disordered" evidence="1">
    <location>
        <begin position="143"/>
        <end position="169"/>
    </location>
</feature>
<reference evidence="2" key="1">
    <citation type="submission" date="2021-01" db="EMBL/GenBank/DDBJ databases">
        <authorList>
            <person name="Zahm M."/>
            <person name="Roques C."/>
            <person name="Cabau C."/>
            <person name="Klopp C."/>
            <person name="Donnadieu C."/>
            <person name="Jouanno E."/>
            <person name="Lampietro C."/>
            <person name="Louis A."/>
            <person name="Herpin A."/>
            <person name="Echchiki A."/>
            <person name="Berthelot C."/>
            <person name="Parey E."/>
            <person name="Roest-Crollius H."/>
            <person name="Braasch I."/>
            <person name="Postlethwait J."/>
            <person name="Bobe J."/>
            <person name="Montfort J."/>
            <person name="Bouchez O."/>
            <person name="Begum T."/>
            <person name="Mejri S."/>
            <person name="Adams A."/>
            <person name="Chen W.-J."/>
            <person name="Guiguen Y."/>
        </authorList>
    </citation>
    <scope>NUCLEOTIDE SEQUENCE</scope>
    <source>
        <strain evidence="2">YG-15Mar2019-1</strain>
        <tissue evidence="2">Brain</tissue>
    </source>
</reference>
<dbReference type="Proteomes" id="UP001046870">
    <property type="component" value="Chromosome 3"/>
</dbReference>
<comment type="caution">
    <text evidence="2">The sequence shown here is derived from an EMBL/GenBank/DDBJ whole genome shotgun (WGS) entry which is preliminary data.</text>
</comment>
<keyword evidence="3" id="KW-1185">Reference proteome</keyword>
<proteinExistence type="predicted"/>
<gene>
    <name evidence="2" type="ORF">MATL_G00047080</name>
</gene>
<dbReference type="AlphaFoldDB" id="A0A9D3TIP4"/>
<feature type="compositionally biased region" description="Polar residues" evidence="1">
    <location>
        <begin position="158"/>
        <end position="169"/>
    </location>
</feature>
<protein>
    <submittedName>
        <fullName evidence="2">Uncharacterized protein</fullName>
    </submittedName>
</protein>
<sequence length="169" mass="19529">MERSLIRLKRWLEGKGRVNIEEFWLMKQDIASLSRHEPDLRGTSLQLWLYGSEFLRYVCYDDEQDPPQRELLEKTCSLIQQLLAANWNLKLTESGNLYAPDVMFPYAQEQEMARLEVLEVDNLEEASLSSDEGLNLAYSSDGLESLDSKSNSDEDFSSLDSNISNFEDF</sequence>
<name>A0A9D3TIP4_MEGAT</name>
<organism evidence="2 3">
    <name type="scientific">Megalops atlanticus</name>
    <name type="common">Tarpon</name>
    <name type="synonym">Clupea gigantea</name>
    <dbReference type="NCBI Taxonomy" id="7932"/>
    <lineage>
        <taxon>Eukaryota</taxon>
        <taxon>Metazoa</taxon>
        <taxon>Chordata</taxon>
        <taxon>Craniata</taxon>
        <taxon>Vertebrata</taxon>
        <taxon>Euteleostomi</taxon>
        <taxon>Actinopterygii</taxon>
        <taxon>Neopterygii</taxon>
        <taxon>Teleostei</taxon>
        <taxon>Elopiformes</taxon>
        <taxon>Megalopidae</taxon>
        <taxon>Megalops</taxon>
    </lineage>
</organism>
<accession>A0A9D3TIP4</accession>
<evidence type="ECO:0000256" key="1">
    <source>
        <dbReference type="SAM" id="MobiDB-lite"/>
    </source>
</evidence>
<evidence type="ECO:0000313" key="3">
    <source>
        <dbReference type="Proteomes" id="UP001046870"/>
    </source>
</evidence>